<dbReference type="OrthoDB" id="6520567at2759"/>
<dbReference type="Gene3D" id="3.50.4.10">
    <property type="entry name" value="Hepatocyte Growth Factor"/>
    <property type="match status" value="1"/>
</dbReference>
<evidence type="ECO:0000313" key="3">
    <source>
        <dbReference type="EMBL" id="NOV42354.1"/>
    </source>
</evidence>
<evidence type="ECO:0000256" key="2">
    <source>
        <dbReference type="SAM" id="Phobius"/>
    </source>
</evidence>
<organism evidence="3">
    <name type="scientific">Rhipicephalus microplus</name>
    <name type="common">Cattle tick</name>
    <name type="synonym">Boophilus microplus</name>
    <dbReference type="NCBI Taxonomy" id="6941"/>
    <lineage>
        <taxon>Eukaryota</taxon>
        <taxon>Metazoa</taxon>
        <taxon>Ecdysozoa</taxon>
        <taxon>Arthropoda</taxon>
        <taxon>Chelicerata</taxon>
        <taxon>Arachnida</taxon>
        <taxon>Acari</taxon>
        <taxon>Parasitiformes</taxon>
        <taxon>Ixodida</taxon>
        <taxon>Ixodoidea</taxon>
        <taxon>Ixodidae</taxon>
        <taxon>Rhipicephalinae</taxon>
        <taxon>Rhipicephalus</taxon>
        <taxon>Boophilus</taxon>
    </lineage>
</organism>
<dbReference type="AlphaFoldDB" id="A0A6M2D920"/>
<sequence length="204" mass="22036">MEQEMPVAPVNASGEDPQGERSCSAVKNLTKRISWISWMRRNRVLASSLGGLSALLVTAIIVGVICYLKFVPMRPPPTGYLAEYKVLPSHEVYRPQPAAVLNNTHLPDCLANCSTNHDFECLHTQFCAPEGTEIGTCHLFCGNAKLRTRLAGNCDLYTRGDPADFGIPHGGSPSLNKGGPGWLSWIPVGVIFVNAIVTLPATAH</sequence>
<dbReference type="EMBL" id="GHWJ01009617">
    <property type="protein sequence ID" value="NOV42354.1"/>
    <property type="molecule type" value="Transcribed_RNA"/>
</dbReference>
<evidence type="ECO:0000256" key="1">
    <source>
        <dbReference type="SAM" id="MobiDB-lite"/>
    </source>
</evidence>
<feature type="transmembrane region" description="Helical" evidence="2">
    <location>
        <begin position="44"/>
        <end position="70"/>
    </location>
</feature>
<proteinExistence type="predicted"/>
<protein>
    <submittedName>
        <fullName evidence="3">Uncharacterized protein</fullName>
    </submittedName>
</protein>
<keyword evidence="2" id="KW-0472">Membrane</keyword>
<keyword evidence="2" id="KW-0812">Transmembrane</keyword>
<feature type="region of interest" description="Disordered" evidence="1">
    <location>
        <begin position="1"/>
        <end position="23"/>
    </location>
</feature>
<dbReference type="VEuPathDB" id="VectorBase:LOC119165530"/>
<keyword evidence="2" id="KW-1133">Transmembrane helix</keyword>
<reference evidence="3" key="1">
    <citation type="submission" date="2019-09" db="EMBL/GenBank/DDBJ databases">
        <title>Organ-specific transcriptomic study of the physiology of the cattle tick, Rhipicephalus microplus.</title>
        <authorList>
            <person name="Tirloni L."/>
            <person name="Braz G."/>
            <person name="Gandara A.C.P."/>
            <person name="Sabadin G.A."/>
            <person name="da Silva R.M."/>
            <person name="Guizzo M.G."/>
            <person name="Machado J.A."/>
            <person name="Costa E.P."/>
            <person name="Gomes H.F."/>
            <person name="Moraes J."/>
            <person name="Mota M.B.S."/>
            <person name="Mesquita R.D."/>
            <person name="Alvarenga P.H."/>
            <person name="Alves F."/>
            <person name="Seixas A."/>
            <person name="da Fonseca R.N."/>
            <person name="Fogaca A."/>
            <person name="Logullo C."/>
            <person name="Tanaka A."/>
            <person name="Daffre S."/>
            <person name="Termignoni C."/>
            <person name="Vaz I.S.Jr."/>
            <person name="Oliveira P.L."/>
            <person name="Ribeiro J.M."/>
        </authorList>
    </citation>
    <scope>NUCLEOTIDE SEQUENCE</scope>
    <source>
        <strain evidence="3">Porto Alegre</strain>
    </source>
</reference>
<accession>A0A6M2D920</accession>
<name>A0A6M2D920_RHIMP</name>
<feature type="transmembrane region" description="Helical" evidence="2">
    <location>
        <begin position="182"/>
        <end position="203"/>
    </location>
</feature>